<comment type="similarity">
    <text evidence="3 8">Belongs to the proteasome subunit S2 family.</text>
</comment>
<evidence type="ECO:0000256" key="3">
    <source>
        <dbReference type="ARBA" id="ARBA00005460"/>
    </source>
</evidence>
<dbReference type="InterPro" id="IPR016024">
    <property type="entry name" value="ARM-type_fold"/>
</dbReference>
<keyword evidence="6 8" id="KW-0647">Proteasome</keyword>
<dbReference type="InterPro" id="IPR002015">
    <property type="entry name" value="Proteasome/cyclosome_rpt"/>
</dbReference>
<protein>
    <recommendedName>
        <fullName evidence="4 8">26S proteasome non-ATPase regulatory subunit 2</fullName>
    </recommendedName>
</protein>
<dbReference type="GO" id="GO:0005634">
    <property type="term" value="C:nucleus"/>
    <property type="evidence" value="ECO:0007669"/>
    <property type="project" value="TreeGrafter"/>
</dbReference>
<dbReference type="Pfam" id="PF01851">
    <property type="entry name" value="PC_rep"/>
    <property type="match status" value="2"/>
</dbReference>
<dbReference type="Pfam" id="PF17781">
    <property type="entry name" value="RPN1_RPN2_N"/>
    <property type="match status" value="1"/>
</dbReference>
<evidence type="ECO:0000256" key="1">
    <source>
        <dbReference type="ARBA" id="ARBA00002362"/>
    </source>
</evidence>
<dbReference type="GO" id="GO:0042176">
    <property type="term" value="P:regulation of protein catabolic process"/>
    <property type="evidence" value="ECO:0007669"/>
    <property type="project" value="InterPro"/>
</dbReference>
<proteinExistence type="inferred from homology"/>
<reference evidence="11" key="2">
    <citation type="submission" date="2025-09" db="UniProtKB">
        <authorList>
            <consortium name="Ensembl"/>
        </authorList>
    </citation>
    <scope>IDENTIFICATION</scope>
</reference>
<comment type="function">
    <text evidence="2">Binds to the intracellular domain of tumor necrosis factor type 1 receptor. The binding domain of TRAP1 and TRAP2 resides outside the death domain of TNFR1.</text>
</comment>
<dbReference type="AlphaFoldDB" id="A0A8C4NJ12"/>
<dbReference type="Proteomes" id="UP000694389">
    <property type="component" value="Unassembled WGS sequence"/>
</dbReference>
<name>A0A8C4NJ12_DICLA</name>
<evidence type="ECO:0000256" key="7">
    <source>
        <dbReference type="ARBA" id="ARBA00046857"/>
    </source>
</evidence>
<feature type="domain" description="26S proteasome non-ATPase regulatory subunit RPN1 C-terminal" evidence="10">
    <location>
        <begin position="819"/>
        <end position="872"/>
    </location>
</feature>
<dbReference type="Ensembl" id="ENSDLAT00005035475.2">
    <property type="protein sequence ID" value="ENSDLAP00005033239.1"/>
    <property type="gene ID" value="ENSDLAG00005013752.2"/>
</dbReference>
<evidence type="ECO:0000256" key="4">
    <source>
        <dbReference type="ARBA" id="ARBA00014928"/>
    </source>
</evidence>
<dbReference type="PANTHER" id="PTHR10943:SF1">
    <property type="entry name" value="26S PROTEASOME NON-ATPASE REGULATORY SUBUNIT 2"/>
    <property type="match status" value="1"/>
</dbReference>
<feature type="domain" description="RPN1 N-terminal" evidence="9">
    <location>
        <begin position="53"/>
        <end position="351"/>
    </location>
</feature>
<comment type="subunit">
    <text evidence="7">Component of the 19S proteasome regulatory particle complex. The 26S proteasome consists of a 20S core particle (CP) and two 19S regulatory subunits (RP). The regulatory particle is made of a lid composed of 9 subunits, a base containing 6 ATPases and few additional components including PSMD2. Interacts with RPGRIP1L. Interacts with CRY1 in a KDM8-dependent manner. Interacts (via C-terminus) with phosphatase UBLCP1 (via ubiquitin-like domain); the interaction recruits UBLCP1 to the 19S regulatory particle where it dephosphorylates 19S subunit PSMC2/RPT1 which impairs PSMC2 ATPase activity and disrupts 26S proteasome assembly.</text>
</comment>
<evidence type="ECO:0000313" key="12">
    <source>
        <dbReference type="Proteomes" id="UP000694389"/>
    </source>
</evidence>
<evidence type="ECO:0000313" key="11">
    <source>
        <dbReference type="Ensembl" id="ENSDLAP00005033239.1"/>
    </source>
</evidence>
<evidence type="ECO:0000259" key="10">
    <source>
        <dbReference type="Pfam" id="PF18051"/>
    </source>
</evidence>
<dbReference type="GO" id="GO:0008540">
    <property type="term" value="C:proteasome regulatory particle, base subcomplex"/>
    <property type="evidence" value="ECO:0007669"/>
    <property type="project" value="UniProtKB-UniRule"/>
</dbReference>
<evidence type="ECO:0000256" key="2">
    <source>
        <dbReference type="ARBA" id="ARBA00004031"/>
    </source>
</evidence>
<dbReference type="PANTHER" id="PTHR10943">
    <property type="entry name" value="26S PROTEASOME NON-ATPASE REGULATORY SUBUNIT"/>
    <property type="match status" value="1"/>
</dbReference>
<dbReference type="GO" id="GO:0030234">
    <property type="term" value="F:enzyme regulator activity"/>
    <property type="evidence" value="ECO:0007669"/>
    <property type="project" value="UniProtKB-UniRule"/>
</dbReference>
<dbReference type="Pfam" id="PF18051">
    <property type="entry name" value="RPN1_C"/>
    <property type="match status" value="1"/>
</dbReference>
<sequence length="874" mass="97510">MPNSKQCLASCQVIRSPSSFFSFICPYGYFTTLQYWAATAGSLKEDKQLQEDLEMMVERLGEKNTELHRPALEELRRLIRSSTTSMTSVPKPLKFLRPHYGKLKEIYDGMAPGENKRFCADVVSVLAMTMSGERECLKYRLLGSQEELASWGHEYVRHLAGEVAKEWQEVEESDKTQQETLLKLVKEIVPYNMAHNAEHEACDLLMEIERLDMLEDYIDENAYGKVCLYLTSCVSYVPEPENSALLRCALNIFRKFNRYPEALRLALMLNDVELVENIFTSCKDIVIQKQMAFMLGRHGMFLELNEDVEDYEDLTEIMSNVQLNSNFLALARELDIMEPKVPDDIYKTHLENNRFGGSGSQVDSARMNLASSFVNGFVNAAFGQDKLLTDDGNKWLYKNKDHGMLSAAASLGMILLWDVDGGLTQIDKYLYSSEDYIKSGALLACGIVNSGVRNECDPALALLSDYVLHNSNIMRIGAIFGLGLAYAGSNREDVLSLLLPVMGDSKSSMEVVGVTALACGMIAVGSCNGDVTSTIVQTIMEKNEQELKDSYARWLPLGLGLNHLGKGEAIETTLAALQVVPEPFRSFANTLVDICAYAGQSHSTFLYQLYHGSLCSFCIWGEKRKRLMNLHHLRLLYSLYSYHQLRYGEPTLRRAVPLALALISVSNPRLNILDTLSKFSHDADPEVSHNSIFAMGMVGSGTNNARLAAMLRQLAQYHAKDPNNLFMVRLAQGLTHLGKGTLTLCPYHSDRQLMSQVAVAGLLTVLVSFLDVKNIILGKSHYILYGLVAAMQPRMLVTFDEELRPLPVSVRVGQAVDVVGQAGKPKAITGFQTHTTPVLLAHGERAELATEEYLPVTPILEGFVILRKNPNYET</sequence>
<dbReference type="PIRSF" id="PIRSF015965">
    <property type="entry name" value="26S_Psome_Rpn1"/>
    <property type="match status" value="1"/>
</dbReference>
<dbReference type="InterPro" id="IPR040892">
    <property type="entry name" value="RPN1_N"/>
</dbReference>
<keyword evidence="12" id="KW-1185">Reference proteome</keyword>
<evidence type="ECO:0000259" key="9">
    <source>
        <dbReference type="Pfam" id="PF17781"/>
    </source>
</evidence>
<dbReference type="InterPro" id="IPR016643">
    <property type="entry name" value="26S_Psome_Rpn1"/>
</dbReference>
<accession>A0A8C4NJ12</accession>
<dbReference type="GO" id="GO:0043161">
    <property type="term" value="P:proteasome-mediated ubiquitin-dependent protein catabolic process"/>
    <property type="evidence" value="ECO:0007669"/>
    <property type="project" value="TreeGrafter"/>
</dbReference>
<reference evidence="11" key="1">
    <citation type="submission" date="2025-08" db="UniProtKB">
        <authorList>
            <consortium name="Ensembl"/>
        </authorList>
    </citation>
    <scope>IDENTIFICATION</scope>
</reference>
<keyword evidence="5" id="KW-0677">Repeat</keyword>
<comment type="function">
    <text evidence="1 8">Component of the 26S proteasome, a multiprotein complex involved in the ATP-dependent degradation of ubiquitinated proteins. This complex plays a key role in the maintenance of protein homeostasis by removing misfolded or damaged proteins, which could impair cellular functions, and by removing proteins whose functions are no longer required. Therefore, the proteasome participates in numerous cellular processes, including cell cycle progression, apoptosis, or DNA damage repair.</text>
</comment>
<dbReference type="GeneTree" id="ENSGT00940000153386"/>
<evidence type="ECO:0000256" key="6">
    <source>
        <dbReference type="ARBA" id="ARBA00022942"/>
    </source>
</evidence>
<dbReference type="SUPFAM" id="SSF48371">
    <property type="entry name" value="ARM repeat"/>
    <property type="match status" value="1"/>
</dbReference>
<dbReference type="Gene3D" id="1.25.10.10">
    <property type="entry name" value="Leucine-rich Repeat Variant"/>
    <property type="match status" value="1"/>
</dbReference>
<dbReference type="GO" id="GO:0034515">
    <property type="term" value="C:proteasome storage granule"/>
    <property type="evidence" value="ECO:0007669"/>
    <property type="project" value="TreeGrafter"/>
</dbReference>
<evidence type="ECO:0000256" key="8">
    <source>
        <dbReference type="PIRNR" id="PIRNR015965"/>
    </source>
</evidence>
<organism evidence="11 12">
    <name type="scientific">Dicentrarchus labrax</name>
    <name type="common">European seabass</name>
    <name type="synonym">Morone labrax</name>
    <dbReference type="NCBI Taxonomy" id="13489"/>
    <lineage>
        <taxon>Eukaryota</taxon>
        <taxon>Metazoa</taxon>
        <taxon>Chordata</taxon>
        <taxon>Craniata</taxon>
        <taxon>Vertebrata</taxon>
        <taxon>Euteleostomi</taxon>
        <taxon>Actinopterygii</taxon>
        <taxon>Neopterygii</taxon>
        <taxon>Teleostei</taxon>
        <taxon>Neoteleostei</taxon>
        <taxon>Acanthomorphata</taxon>
        <taxon>Eupercaria</taxon>
        <taxon>Moronidae</taxon>
        <taxon>Dicentrarchus</taxon>
    </lineage>
</organism>
<dbReference type="InterPro" id="IPR041433">
    <property type="entry name" value="RPN1_C"/>
</dbReference>
<dbReference type="InterPro" id="IPR011989">
    <property type="entry name" value="ARM-like"/>
</dbReference>
<evidence type="ECO:0000256" key="5">
    <source>
        <dbReference type="ARBA" id="ARBA00022737"/>
    </source>
</evidence>